<feature type="coiled-coil region" evidence="10">
    <location>
        <begin position="51"/>
        <end position="78"/>
    </location>
</feature>
<dbReference type="EMBL" id="MHVL01000022">
    <property type="protein sequence ID" value="OHA93313.1"/>
    <property type="molecule type" value="Genomic_DNA"/>
</dbReference>
<dbReference type="PANTHER" id="PTHR12428:SF65">
    <property type="entry name" value="CYTOCHROME C OXIDASE ASSEMBLY PROTEIN COX18, MITOCHONDRIAL"/>
    <property type="match status" value="1"/>
</dbReference>
<feature type="transmembrane region" description="Helical" evidence="11">
    <location>
        <begin position="95"/>
        <end position="115"/>
    </location>
</feature>
<dbReference type="GO" id="GO:0032977">
    <property type="term" value="F:membrane insertase activity"/>
    <property type="evidence" value="ECO:0007669"/>
    <property type="project" value="InterPro"/>
</dbReference>
<feature type="transmembrane region" description="Helical" evidence="11">
    <location>
        <begin position="20"/>
        <end position="44"/>
    </location>
</feature>
<keyword evidence="2" id="KW-0813">Transport</keyword>
<name>A0A1G2T7R9_9BACT</name>
<dbReference type="GO" id="GO:0015031">
    <property type="term" value="P:protein transport"/>
    <property type="evidence" value="ECO:0007669"/>
    <property type="project" value="UniProtKB-KW"/>
</dbReference>
<keyword evidence="3" id="KW-1003">Cell membrane</keyword>
<protein>
    <recommendedName>
        <fullName evidence="12">Membrane insertase YidC/Oxa/ALB C-terminal domain-containing protein</fullName>
    </recommendedName>
</protein>
<feature type="domain" description="Membrane insertase YidC/Oxa/ALB C-terminal" evidence="12">
    <location>
        <begin position="30"/>
        <end position="231"/>
    </location>
</feature>
<feature type="transmembrane region" description="Helical" evidence="11">
    <location>
        <begin position="153"/>
        <end position="174"/>
    </location>
</feature>
<dbReference type="GO" id="GO:0051205">
    <property type="term" value="P:protein insertion into membrane"/>
    <property type="evidence" value="ECO:0007669"/>
    <property type="project" value="TreeGrafter"/>
</dbReference>
<dbReference type="CDD" id="cd20070">
    <property type="entry name" value="5TM_YidC_Alb3"/>
    <property type="match status" value="1"/>
</dbReference>
<evidence type="ECO:0000256" key="2">
    <source>
        <dbReference type="ARBA" id="ARBA00022448"/>
    </source>
</evidence>
<dbReference type="PANTHER" id="PTHR12428">
    <property type="entry name" value="OXA1"/>
    <property type="match status" value="1"/>
</dbReference>
<reference evidence="13 14" key="1">
    <citation type="journal article" date="2016" name="Nat. Commun.">
        <title>Thousands of microbial genomes shed light on interconnected biogeochemical processes in an aquifer system.</title>
        <authorList>
            <person name="Anantharaman K."/>
            <person name="Brown C.T."/>
            <person name="Hug L.A."/>
            <person name="Sharon I."/>
            <person name="Castelle C.J."/>
            <person name="Probst A.J."/>
            <person name="Thomas B.C."/>
            <person name="Singh A."/>
            <person name="Wilkins M.J."/>
            <person name="Karaoz U."/>
            <person name="Brodie E.L."/>
            <person name="Williams K.H."/>
            <person name="Hubbard S.S."/>
            <person name="Banfield J.F."/>
        </authorList>
    </citation>
    <scope>NUCLEOTIDE SEQUENCE [LARGE SCALE GENOMIC DNA]</scope>
</reference>
<evidence type="ECO:0000256" key="6">
    <source>
        <dbReference type="ARBA" id="ARBA00022989"/>
    </source>
</evidence>
<evidence type="ECO:0000256" key="3">
    <source>
        <dbReference type="ARBA" id="ARBA00022475"/>
    </source>
</evidence>
<keyword evidence="4 9" id="KW-0812">Transmembrane</keyword>
<evidence type="ECO:0000313" key="13">
    <source>
        <dbReference type="EMBL" id="OHA93313.1"/>
    </source>
</evidence>
<evidence type="ECO:0000313" key="14">
    <source>
        <dbReference type="Proteomes" id="UP000179264"/>
    </source>
</evidence>
<keyword evidence="6 11" id="KW-1133">Transmembrane helix</keyword>
<evidence type="ECO:0000259" key="12">
    <source>
        <dbReference type="Pfam" id="PF02096"/>
    </source>
</evidence>
<dbReference type="AlphaFoldDB" id="A0A1G2T7R9"/>
<accession>A0A1G2T7R9</accession>
<comment type="caution">
    <text evidence="13">The sequence shown here is derived from an EMBL/GenBank/DDBJ whole genome shotgun (WGS) entry which is preliminary data.</text>
</comment>
<comment type="subcellular location">
    <subcellularLocation>
        <location evidence="1">Cell membrane</location>
        <topology evidence="1">Multi-pass membrane protein</topology>
    </subcellularLocation>
    <subcellularLocation>
        <location evidence="9">Membrane</location>
        <topology evidence="9">Multi-pass membrane protein</topology>
    </subcellularLocation>
</comment>
<feature type="transmembrane region" description="Helical" evidence="11">
    <location>
        <begin position="127"/>
        <end position="146"/>
    </location>
</feature>
<evidence type="ECO:0000256" key="8">
    <source>
        <dbReference type="ARBA" id="ARBA00023186"/>
    </source>
</evidence>
<dbReference type="InterPro" id="IPR001708">
    <property type="entry name" value="YidC/ALB3/OXA1/COX18"/>
</dbReference>
<organism evidence="13 14">
    <name type="scientific">Candidatus Zambryskibacteria bacterium RIFCSPHIGHO2_02_38_10.5</name>
    <dbReference type="NCBI Taxonomy" id="1802742"/>
    <lineage>
        <taxon>Bacteria</taxon>
        <taxon>Candidatus Zambryskiibacteriota</taxon>
    </lineage>
</organism>
<gene>
    <name evidence="13" type="ORF">A2W58_02675</name>
</gene>
<dbReference type="Proteomes" id="UP000179264">
    <property type="component" value="Unassembled WGS sequence"/>
</dbReference>
<keyword evidence="5" id="KW-0653">Protein transport</keyword>
<keyword evidence="10" id="KW-0175">Coiled coil</keyword>
<evidence type="ECO:0000256" key="7">
    <source>
        <dbReference type="ARBA" id="ARBA00023136"/>
    </source>
</evidence>
<comment type="similarity">
    <text evidence="9">Belongs to the OXA1/ALB3/YidC family.</text>
</comment>
<feature type="transmembrane region" description="Helical" evidence="11">
    <location>
        <begin position="194"/>
        <end position="224"/>
    </location>
</feature>
<evidence type="ECO:0000256" key="1">
    <source>
        <dbReference type="ARBA" id="ARBA00004651"/>
    </source>
</evidence>
<proteinExistence type="inferred from homology"/>
<dbReference type="NCBIfam" id="TIGR03592">
    <property type="entry name" value="yidC_oxa1_cterm"/>
    <property type="match status" value="1"/>
</dbReference>
<keyword evidence="7 11" id="KW-0472">Membrane</keyword>
<evidence type="ECO:0000256" key="9">
    <source>
        <dbReference type="RuleBase" id="RU003945"/>
    </source>
</evidence>
<evidence type="ECO:0000256" key="11">
    <source>
        <dbReference type="SAM" id="Phobius"/>
    </source>
</evidence>
<evidence type="ECO:0000256" key="5">
    <source>
        <dbReference type="ARBA" id="ARBA00022927"/>
    </source>
</evidence>
<sequence>MLALYHSIISEPLYNGLILLINIFPFFDAGVVVIIFTIIIKFILLPLSIKASKAQIEMKSIEKDLQLIKEKHKDSKEEQSRKTIEYYKEKGINPFVGLFILILQLPIIIGLYQVFLKSGLPTINTALLYSFVSVPTQVNMVFLSVINIADKSVFLAILAGVTTYFQISIATGPPSTGSGKQGDIAKAMQVQMKYFFPILVIFISYSISAALSLYWITSNVFAILQEIYIKKRYHKAVTVV</sequence>
<keyword evidence="8" id="KW-0143">Chaperone</keyword>
<evidence type="ECO:0000256" key="4">
    <source>
        <dbReference type="ARBA" id="ARBA00022692"/>
    </source>
</evidence>
<dbReference type="Pfam" id="PF02096">
    <property type="entry name" value="60KD_IMP"/>
    <property type="match status" value="1"/>
</dbReference>
<evidence type="ECO:0000256" key="10">
    <source>
        <dbReference type="SAM" id="Coils"/>
    </source>
</evidence>
<dbReference type="InterPro" id="IPR028055">
    <property type="entry name" value="YidC/Oxa/ALB_C"/>
</dbReference>
<dbReference type="InterPro" id="IPR047196">
    <property type="entry name" value="YidC_ALB_C"/>
</dbReference>
<dbReference type="GO" id="GO:0005886">
    <property type="term" value="C:plasma membrane"/>
    <property type="evidence" value="ECO:0007669"/>
    <property type="project" value="UniProtKB-SubCell"/>
</dbReference>